<proteinExistence type="predicted"/>
<dbReference type="EMBL" id="AP014879">
    <property type="protein sequence ID" value="BAV34084.1"/>
    <property type="molecule type" value="Genomic_DNA"/>
</dbReference>
<organism evidence="3 4">
    <name type="scientific">Sulfuricaulis limicola</name>
    <dbReference type="NCBI Taxonomy" id="1620215"/>
    <lineage>
        <taxon>Bacteria</taxon>
        <taxon>Pseudomonadati</taxon>
        <taxon>Pseudomonadota</taxon>
        <taxon>Gammaproteobacteria</taxon>
        <taxon>Acidiferrobacterales</taxon>
        <taxon>Acidiferrobacteraceae</taxon>
        <taxon>Sulfuricaulis</taxon>
    </lineage>
</organism>
<dbReference type="GO" id="GO:0016758">
    <property type="term" value="F:hexosyltransferase activity"/>
    <property type="evidence" value="ECO:0007669"/>
    <property type="project" value="TreeGrafter"/>
</dbReference>
<keyword evidence="2" id="KW-0808">Transferase</keyword>
<evidence type="ECO:0008006" key="5">
    <source>
        <dbReference type="Google" id="ProtNLM"/>
    </source>
</evidence>
<dbReference type="AlphaFoldDB" id="A0A1B4XGZ5"/>
<dbReference type="Proteomes" id="UP000243180">
    <property type="component" value="Chromosome"/>
</dbReference>
<dbReference type="InterPro" id="IPR004629">
    <property type="entry name" value="WecG_TagA_CpsF"/>
</dbReference>
<gene>
    <name evidence="3" type="ORF">SCL_1786</name>
</gene>
<dbReference type="FunCoup" id="A0A1B4XGZ5">
    <property type="interactions" value="117"/>
</dbReference>
<evidence type="ECO:0000313" key="3">
    <source>
        <dbReference type="EMBL" id="BAV34084.1"/>
    </source>
</evidence>
<keyword evidence="1" id="KW-0328">Glycosyltransferase</keyword>
<evidence type="ECO:0000256" key="1">
    <source>
        <dbReference type="ARBA" id="ARBA00022676"/>
    </source>
</evidence>
<accession>A0A1B4XGZ5</accession>
<keyword evidence="4" id="KW-1185">Reference proteome</keyword>
<name>A0A1B4XGZ5_9GAMM</name>
<sequence length="325" mass="35817">MLLRPVPVIPQARAAKLTFQFDNYDVAGFTDVAASFGQDRYGYVVTPNADHMIRLHEDVSFRALYAAASYILLDSRFLAHVLRITKGLHLPVCTGSDLTAKLLSDVISPDDPLVLIGGSNEQARKLGERYGLRNLAHFNPPMGFIRDPEAVETCLRFIETHSPFRFCLLAVGAPQQEAVAQLLKTRGIARGLVLCIGASINFLTGDERRAPLWMQRSGMEWSYRLMQAPRRMAKRYLVRGPRVFALLHKAEIVLRKVTTPVPQALPTPNLQTLPAVLAAQPARLRLVVAASNQPALPVASASEPTPVLAQRTHAEHGHRNVSASI</sequence>
<dbReference type="KEGG" id="slim:SCL_1786"/>
<protein>
    <recommendedName>
        <fullName evidence="5">Glycosyl transferase</fullName>
    </recommendedName>
</protein>
<dbReference type="InParanoid" id="A0A1B4XGZ5"/>
<evidence type="ECO:0000256" key="2">
    <source>
        <dbReference type="ARBA" id="ARBA00022679"/>
    </source>
</evidence>
<dbReference type="PANTHER" id="PTHR34136">
    <property type="match status" value="1"/>
</dbReference>
<reference evidence="3 4" key="1">
    <citation type="submission" date="2015-05" db="EMBL/GenBank/DDBJ databases">
        <title>Complete genome sequence of a sulfur-oxidizing gammaproteobacterium strain HA5.</title>
        <authorList>
            <person name="Miura A."/>
            <person name="Kojima H."/>
            <person name="Fukui M."/>
        </authorList>
    </citation>
    <scope>NUCLEOTIDE SEQUENCE [LARGE SCALE GENOMIC DNA]</scope>
    <source>
        <strain evidence="3 4">HA5</strain>
    </source>
</reference>
<dbReference type="PANTHER" id="PTHR34136:SF1">
    <property type="entry name" value="UDP-N-ACETYL-D-MANNOSAMINURONIC ACID TRANSFERASE"/>
    <property type="match status" value="1"/>
</dbReference>
<dbReference type="Pfam" id="PF03808">
    <property type="entry name" value="Glyco_tran_WecG"/>
    <property type="match status" value="1"/>
</dbReference>
<evidence type="ECO:0000313" key="4">
    <source>
        <dbReference type="Proteomes" id="UP000243180"/>
    </source>
</evidence>
<dbReference type="CDD" id="cd06533">
    <property type="entry name" value="Glyco_transf_WecG_TagA"/>
    <property type="match status" value="1"/>
</dbReference>